<proteinExistence type="inferred from homology"/>
<dbReference type="AlphaFoldDB" id="A0A7R9BZ06"/>
<dbReference type="Gene3D" id="3.40.50.1010">
    <property type="entry name" value="5'-nuclease"/>
    <property type="match status" value="1"/>
</dbReference>
<dbReference type="EMBL" id="OA889317">
    <property type="protein sequence ID" value="CAD7284197.1"/>
    <property type="molecule type" value="Genomic_DNA"/>
</dbReference>
<dbReference type="Pfam" id="PF24779">
    <property type="entry name" value="UTP23_sensor"/>
    <property type="match status" value="1"/>
</dbReference>
<dbReference type="Pfam" id="PF04900">
    <property type="entry name" value="Fcf1"/>
    <property type="match status" value="1"/>
</dbReference>
<sequence>MKISRHKRTQRILSFYANNFGFREPHQVLVDGTFCQQALKNKVKIVDQIPTFLGGRVEILTTSCVVAEAEQLLPMTYGAFSILKQFPARKCGHKEPIGGAQCLFTMFKLGNPHHYFVATQDKELQSKAHNRPPVPVIYLHGATPTLEKPSEKCERKVNSQLSEKINVGEKESELLEVLKEELGVSEPAKKKRKRKGGPNPLSCKKPKVDRKDGEDANQGSELPTKKKRKRKRVKIPKHVKEALKDPGL</sequence>
<dbReference type="InterPro" id="IPR029060">
    <property type="entry name" value="PIN-like_dom_sf"/>
</dbReference>
<evidence type="ECO:0000256" key="5">
    <source>
        <dbReference type="ARBA" id="ARBA00037300"/>
    </source>
</evidence>
<dbReference type="GO" id="GO:0006364">
    <property type="term" value="P:rRNA processing"/>
    <property type="evidence" value="ECO:0007669"/>
    <property type="project" value="UniProtKB-KW"/>
</dbReference>
<dbReference type="CDD" id="cd09866">
    <property type="entry name" value="PIN_Fcf1-Utp23-H"/>
    <property type="match status" value="1"/>
</dbReference>
<accession>A0A7R9BZ06</accession>
<evidence type="ECO:0000259" key="9">
    <source>
        <dbReference type="Pfam" id="PF24779"/>
    </source>
</evidence>
<dbReference type="InterPro" id="IPR006984">
    <property type="entry name" value="Fcf1/UTP23"/>
</dbReference>
<dbReference type="FunFam" id="3.40.50.1010:FF:000006">
    <property type="entry name" value="rRNA-processing protein UTP23 homolog"/>
    <property type="match status" value="1"/>
</dbReference>
<evidence type="ECO:0000256" key="7">
    <source>
        <dbReference type="ARBA" id="ARBA00071400"/>
    </source>
</evidence>
<keyword evidence="11" id="KW-1185">Reference proteome</keyword>
<gene>
    <name evidence="10" type="ORF">NMOB1V02_LOCUS11804</name>
</gene>
<organism evidence="10">
    <name type="scientific">Notodromas monacha</name>
    <dbReference type="NCBI Taxonomy" id="399045"/>
    <lineage>
        <taxon>Eukaryota</taxon>
        <taxon>Metazoa</taxon>
        <taxon>Ecdysozoa</taxon>
        <taxon>Arthropoda</taxon>
        <taxon>Crustacea</taxon>
        <taxon>Oligostraca</taxon>
        <taxon>Ostracoda</taxon>
        <taxon>Podocopa</taxon>
        <taxon>Podocopida</taxon>
        <taxon>Cypridocopina</taxon>
        <taxon>Cypridoidea</taxon>
        <taxon>Cyprididae</taxon>
        <taxon>Notodromas</taxon>
    </lineage>
</organism>
<dbReference type="PANTHER" id="PTHR12416">
    <property type="entry name" value="RRNA-PROCESSING PROTEIN UTP23 HOMOLOG"/>
    <property type="match status" value="1"/>
</dbReference>
<evidence type="ECO:0000313" key="10">
    <source>
        <dbReference type="EMBL" id="CAD7284197.1"/>
    </source>
</evidence>
<reference evidence="10" key="1">
    <citation type="submission" date="2020-11" db="EMBL/GenBank/DDBJ databases">
        <authorList>
            <person name="Tran Van P."/>
        </authorList>
    </citation>
    <scope>NUCLEOTIDE SEQUENCE</scope>
</reference>
<evidence type="ECO:0000256" key="2">
    <source>
        <dbReference type="ARBA" id="ARBA00022517"/>
    </source>
</evidence>
<evidence type="ECO:0000256" key="3">
    <source>
        <dbReference type="ARBA" id="ARBA00022552"/>
    </source>
</evidence>
<evidence type="ECO:0000256" key="6">
    <source>
        <dbReference type="ARBA" id="ARBA00038503"/>
    </source>
</evidence>
<feature type="domain" description="UTP23 sensor motif region" evidence="9">
    <location>
        <begin position="189"/>
        <end position="207"/>
    </location>
</feature>
<dbReference type="GO" id="GO:0032040">
    <property type="term" value="C:small-subunit processome"/>
    <property type="evidence" value="ECO:0007669"/>
    <property type="project" value="InterPro"/>
</dbReference>
<evidence type="ECO:0000313" key="11">
    <source>
        <dbReference type="Proteomes" id="UP000678499"/>
    </source>
</evidence>
<feature type="compositionally biased region" description="Basic residues" evidence="8">
    <location>
        <begin position="225"/>
        <end position="237"/>
    </location>
</feature>
<dbReference type="EMBL" id="CAJPEX010007280">
    <property type="protein sequence ID" value="CAG0924349.1"/>
    <property type="molecule type" value="Genomic_DNA"/>
</dbReference>
<feature type="compositionally biased region" description="Basic and acidic residues" evidence="8">
    <location>
        <begin position="238"/>
        <end position="248"/>
    </location>
</feature>
<evidence type="ECO:0000256" key="8">
    <source>
        <dbReference type="SAM" id="MobiDB-lite"/>
    </source>
</evidence>
<dbReference type="Proteomes" id="UP000678499">
    <property type="component" value="Unassembled WGS sequence"/>
</dbReference>
<protein>
    <recommendedName>
        <fullName evidence="7">rRNA-processing protein UTP23 homolog</fullName>
    </recommendedName>
</protein>
<dbReference type="OrthoDB" id="25675at2759"/>
<feature type="region of interest" description="Disordered" evidence="8">
    <location>
        <begin position="185"/>
        <end position="248"/>
    </location>
</feature>
<comment type="function">
    <text evidence="5">Involved in rRNA-processing and ribosome biogenesis.</text>
</comment>
<dbReference type="SUPFAM" id="SSF88723">
    <property type="entry name" value="PIN domain-like"/>
    <property type="match status" value="1"/>
</dbReference>
<dbReference type="InterPro" id="IPR057776">
    <property type="entry name" value="UTP23_sensor"/>
</dbReference>
<keyword evidence="3" id="KW-0698">rRNA processing</keyword>
<name>A0A7R9BZ06_9CRUS</name>
<keyword evidence="4" id="KW-0539">Nucleus</keyword>
<comment type="subcellular location">
    <subcellularLocation>
        <location evidence="1">Nucleus</location>
        <location evidence="1">Nucleolus</location>
    </subcellularLocation>
</comment>
<keyword evidence="2" id="KW-0690">Ribosome biogenesis</keyword>
<comment type="similarity">
    <text evidence="6">Belongs to the UTP23/FCF1 family. UTP23 subfamily.</text>
</comment>
<evidence type="ECO:0000256" key="1">
    <source>
        <dbReference type="ARBA" id="ARBA00004604"/>
    </source>
</evidence>
<evidence type="ECO:0000256" key="4">
    <source>
        <dbReference type="ARBA" id="ARBA00023242"/>
    </source>
</evidence>